<comment type="caution">
    <text evidence="1">The sequence shown here is derived from an EMBL/GenBank/DDBJ whole genome shotgun (WGS) entry which is preliminary data.</text>
</comment>
<dbReference type="SUPFAM" id="SSF55729">
    <property type="entry name" value="Acyl-CoA N-acyltransferases (Nat)"/>
    <property type="match status" value="1"/>
</dbReference>
<dbReference type="AlphaFoldDB" id="A0A399F1L3"/>
<proteinExistence type="predicted"/>
<accession>A0A399F1L3</accession>
<name>A0A399F1L3_9DEIN</name>
<gene>
    <name evidence="1" type="ORF">Mrose_00267</name>
</gene>
<evidence type="ECO:0000313" key="2">
    <source>
        <dbReference type="Proteomes" id="UP000265341"/>
    </source>
</evidence>
<protein>
    <recommendedName>
        <fullName evidence="3">N-acetyltransferase domain-containing protein</fullName>
    </recommendedName>
</protein>
<dbReference type="Proteomes" id="UP000265341">
    <property type="component" value="Unassembled WGS sequence"/>
</dbReference>
<dbReference type="Gene3D" id="3.40.630.30">
    <property type="match status" value="1"/>
</dbReference>
<sequence length="119" mass="13187">MLRIRPVQPGDYPVLADIAYATGFFGGSAEVYFPARALFSELWVGPYLGPAGACGLVAEAEGKVLGYILGSMDPWRYRLYYLQRLPRWLAWAALGRYPGLGGSLRYLLRAVRYPSRAAP</sequence>
<organism evidence="1 2">
    <name type="scientific">Calidithermus roseus</name>
    <dbReference type="NCBI Taxonomy" id="1644118"/>
    <lineage>
        <taxon>Bacteria</taxon>
        <taxon>Thermotogati</taxon>
        <taxon>Deinococcota</taxon>
        <taxon>Deinococci</taxon>
        <taxon>Thermales</taxon>
        <taxon>Thermaceae</taxon>
        <taxon>Calidithermus</taxon>
    </lineage>
</organism>
<dbReference type="InterPro" id="IPR016181">
    <property type="entry name" value="Acyl_CoA_acyltransferase"/>
</dbReference>
<evidence type="ECO:0000313" key="1">
    <source>
        <dbReference type="EMBL" id="RIH89675.1"/>
    </source>
</evidence>
<dbReference type="RefSeq" id="WP_245969398.1">
    <property type="nucleotide sequence ID" value="NZ_QWLA01000002.1"/>
</dbReference>
<evidence type="ECO:0008006" key="3">
    <source>
        <dbReference type="Google" id="ProtNLM"/>
    </source>
</evidence>
<dbReference type="EMBL" id="QWLA01000002">
    <property type="protein sequence ID" value="RIH89675.1"/>
    <property type="molecule type" value="Genomic_DNA"/>
</dbReference>
<reference evidence="1 2" key="1">
    <citation type="submission" date="2018-08" db="EMBL/GenBank/DDBJ databases">
        <title>Meiothermus roseus NBRC 110900 genome sequencing project.</title>
        <authorList>
            <person name="Da Costa M.S."/>
            <person name="Albuquerque L."/>
            <person name="Raposo P."/>
            <person name="Froufe H.J.C."/>
            <person name="Barroso C.S."/>
            <person name="Egas C."/>
        </authorList>
    </citation>
    <scope>NUCLEOTIDE SEQUENCE [LARGE SCALE GENOMIC DNA]</scope>
    <source>
        <strain evidence="1 2">NBRC 110900</strain>
    </source>
</reference>
<keyword evidence="2" id="KW-1185">Reference proteome</keyword>